<keyword evidence="1" id="KW-0812">Transmembrane</keyword>
<accession>A0A9P5U2P5</accession>
<feature type="transmembrane region" description="Helical" evidence="1">
    <location>
        <begin position="119"/>
        <end position="140"/>
    </location>
</feature>
<sequence>MSCPLEQWPEDIKSSIQFQLFLSLLLPVAVSGRSTDSATITNIAHIRKLELLLYGTCLSIFGLSIYVFRQKHAKESICLGMATTWIFFITRMDVLKVHSMIWCCHWNLSTGANEGENGLFFFIYVLSEIAVGIVLTALLASRLWWLNHQTEKSLGKSSQKCGLLLPIFLGVALVLNVETSSKFLGAGFDLEEVASGGPRILSICALTQVAYITAEDIDPLEYKQRQHSSECPANRKHGKELFSVGKMLKFEGAAIIQWITSDVK</sequence>
<proteinExistence type="predicted"/>
<gene>
    <name evidence="2" type="ORF">BDP27DRAFT_1366863</name>
</gene>
<feature type="transmembrane region" description="Helical" evidence="1">
    <location>
        <begin position="161"/>
        <end position="177"/>
    </location>
</feature>
<evidence type="ECO:0000256" key="1">
    <source>
        <dbReference type="SAM" id="Phobius"/>
    </source>
</evidence>
<name>A0A9P5U2P5_9AGAR</name>
<keyword evidence="1" id="KW-0472">Membrane</keyword>
<comment type="caution">
    <text evidence="2">The sequence shown here is derived from an EMBL/GenBank/DDBJ whole genome shotgun (WGS) entry which is preliminary data.</text>
</comment>
<reference evidence="2" key="1">
    <citation type="submission" date="2020-11" db="EMBL/GenBank/DDBJ databases">
        <authorList>
            <consortium name="DOE Joint Genome Institute"/>
            <person name="Ahrendt S."/>
            <person name="Riley R."/>
            <person name="Andreopoulos W."/>
            <person name="Labutti K."/>
            <person name="Pangilinan J."/>
            <person name="Ruiz-Duenas F.J."/>
            <person name="Barrasa J.M."/>
            <person name="Sanchez-Garcia M."/>
            <person name="Camarero S."/>
            <person name="Miyauchi S."/>
            <person name="Serrano A."/>
            <person name="Linde D."/>
            <person name="Babiker R."/>
            <person name="Drula E."/>
            <person name="Ayuso-Fernandez I."/>
            <person name="Pacheco R."/>
            <person name="Padilla G."/>
            <person name="Ferreira P."/>
            <person name="Barriuso J."/>
            <person name="Kellner H."/>
            <person name="Castanera R."/>
            <person name="Alfaro M."/>
            <person name="Ramirez L."/>
            <person name="Pisabarro A.G."/>
            <person name="Kuo A."/>
            <person name="Tritt A."/>
            <person name="Lipzen A."/>
            <person name="He G."/>
            <person name="Yan M."/>
            <person name="Ng V."/>
            <person name="Cullen D."/>
            <person name="Martin F."/>
            <person name="Rosso M.-N."/>
            <person name="Henrissat B."/>
            <person name="Hibbett D."/>
            <person name="Martinez A.T."/>
            <person name="Grigoriev I.V."/>
        </authorList>
    </citation>
    <scope>NUCLEOTIDE SEQUENCE</scope>
    <source>
        <strain evidence="2">AH 40177</strain>
    </source>
</reference>
<organism evidence="2 3">
    <name type="scientific">Rhodocollybia butyracea</name>
    <dbReference type="NCBI Taxonomy" id="206335"/>
    <lineage>
        <taxon>Eukaryota</taxon>
        <taxon>Fungi</taxon>
        <taxon>Dikarya</taxon>
        <taxon>Basidiomycota</taxon>
        <taxon>Agaricomycotina</taxon>
        <taxon>Agaricomycetes</taxon>
        <taxon>Agaricomycetidae</taxon>
        <taxon>Agaricales</taxon>
        <taxon>Marasmiineae</taxon>
        <taxon>Omphalotaceae</taxon>
        <taxon>Rhodocollybia</taxon>
    </lineage>
</organism>
<dbReference type="EMBL" id="JADNRY010000113">
    <property type="protein sequence ID" value="KAF9064875.1"/>
    <property type="molecule type" value="Genomic_DNA"/>
</dbReference>
<feature type="transmembrane region" description="Helical" evidence="1">
    <location>
        <begin position="12"/>
        <end position="30"/>
    </location>
</feature>
<dbReference type="Proteomes" id="UP000772434">
    <property type="component" value="Unassembled WGS sequence"/>
</dbReference>
<dbReference type="AlphaFoldDB" id="A0A9P5U2P5"/>
<keyword evidence="1" id="KW-1133">Transmembrane helix</keyword>
<evidence type="ECO:0000313" key="2">
    <source>
        <dbReference type="EMBL" id="KAF9064875.1"/>
    </source>
</evidence>
<protein>
    <submittedName>
        <fullName evidence="2">Uncharacterized protein</fullName>
    </submittedName>
</protein>
<feature type="transmembrane region" description="Helical" evidence="1">
    <location>
        <begin position="51"/>
        <end position="68"/>
    </location>
</feature>
<keyword evidence="3" id="KW-1185">Reference proteome</keyword>
<evidence type="ECO:0000313" key="3">
    <source>
        <dbReference type="Proteomes" id="UP000772434"/>
    </source>
</evidence>